<evidence type="ECO:0008006" key="3">
    <source>
        <dbReference type="Google" id="ProtNLM"/>
    </source>
</evidence>
<dbReference type="RefSeq" id="WP_074295391.1">
    <property type="nucleotide sequence ID" value="NZ_FSRU01000001.1"/>
</dbReference>
<proteinExistence type="predicted"/>
<reference evidence="1 2" key="1">
    <citation type="submission" date="2016-11" db="EMBL/GenBank/DDBJ databases">
        <authorList>
            <person name="Jaros S."/>
            <person name="Januszkiewicz K."/>
            <person name="Wedrychowicz H."/>
        </authorList>
    </citation>
    <scope>NUCLEOTIDE SEQUENCE [LARGE SCALE GENOMIC DNA]</scope>
    <source>
        <strain evidence="1 2">GAS95</strain>
    </source>
</reference>
<keyword evidence="2" id="KW-1185">Reference proteome</keyword>
<name>A0A1N6I6K8_9BURK</name>
<dbReference type="EMBL" id="FSRU01000001">
    <property type="protein sequence ID" value="SIO27662.1"/>
    <property type="molecule type" value="Genomic_DNA"/>
</dbReference>
<dbReference type="Proteomes" id="UP000185151">
    <property type="component" value="Unassembled WGS sequence"/>
</dbReference>
<organism evidence="1 2">
    <name type="scientific">Paraburkholderia phenazinium</name>
    <dbReference type="NCBI Taxonomy" id="60549"/>
    <lineage>
        <taxon>Bacteria</taxon>
        <taxon>Pseudomonadati</taxon>
        <taxon>Pseudomonadota</taxon>
        <taxon>Betaproteobacteria</taxon>
        <taxon>Burkholderiales</taxon>
        <taxon>Burkholderiaceae</taxon>
        <taxon>Paraburkholderia</taxon>
    </lineage>
</organism>
<dbReference type="OrthoDB" id="8910972at2"/>
<protein>
    <recommendedName>
        <fullName evidence="3">CD-NTase-associated protein 12/Pycsar effector protein TIR domain-containing protein</fullName>
    </recommendedName>
</protein>
<evidence type="ECO:0000313" key="2">
    <source>
        <dbReference type="Proteomes" id="UP000185151"/>
    </source>
</evidence>
<accession>A0A1N6I6K8</accession>
<sequence>MRNNIPTKTFKIFYSWQSDRENKCCKDFIRKAADAAAERVSAHFGVPISVEADTEGVAGTPPINETILRKIDECDIFLADMTFVAASGVGKLLPNPNVMGEYGYALKSKGLARILLAMNTAFGPPENLPFDLHHLRHPARYTLEESAPDGQRRKARSDFSAILERNISIAIEELLKAPETTPSTSRWGEAEEAISRFLHSRVATPSPVLVKDPKLVVCVIPIASLDHPRLSAAAVKATRPQFPPSIDARVQDGQDENQWWSSDPPRHVVNKPNREARWSFRLVRPGLFEVATTIGERVGDDPEIVVLGRDIERHLVNAVDRVATVAHQLGLQGPALIAANLEGIEDVEIHRERPGAGGRRIRRPSASLRTFPIQSLTAPTADALADMMESMWLIGGWDDGSPFFADGRWIGYESNHT</sequence>
<evidence type="ECO:0000313" key="1">
    <source>
        <dbReference type="EMBL" id="SIO27662.1"/>
    </source>
</evidence>
<gene>
    <name evidence="1" type="ORF">SAMN05444165_1860</name>
</gene>
<dbReference type="AlphaFoldDB" id="A0A1N6I6K8"/>